<sequence>MQDIGRQKEIKELLAETDRRIEELRAVLADMDEIAALRRRRGEPESDDYNGFRRSDVLELLGRQQERRAALAAEVQRQNAEEAPKERTSLSAALEKLYEALSADVGRARRDVLQELKFYSRQTSAAYDELSLVIDALADRVAERVIERLGGAAFLAALPAGADAAQGEKSAFPANAPELISEEESAAEDISEQVPAAGEEEGAPSEAPQVTASEQAPAETAEAPAVNEEEAPAESSGEESTKAPAETAAVAEEAPAQEAGAESTEAPAETAETAEEDPAAQGEEVGGAQIREEEPAGPQGGAPEEK</sequence>
<gene>
    <name evidence="3" type="ORF">H9851_06155</name>
</gene>
<organism evidence="3 4">
    <name type="scientific">Candidatus Borkfalkia faecavium</name>
    <dbReference type="NCBI Taxonomy" id="2838508"/>
    <lineage>
        <taxon>Bacteria</taxon>
        <taxon>Bacillati</taxon>
        <taxon>Bacillota</taxon>
        <taxon>Clostridia</taxon>
        <taxon>Christensenellales</taxon>
        <taxon>Christensenellaceae</taxon>
        <taxon>Candidatus Borkfalkia</taxon>
    </lineage>
</organism>
<feature type="compositionally biased region" description="Acidic residues" evidence="2">
    <location>
        <begin position="180"/>
        <end position="191"/>
    </location>
</feature>
<feature type="region of interest" description="Disordered" evidence="2">
    <location>
        <begin position="164"/>
        <end position="306"/>
    </location>
</feature>
<dbReference type="EMBL" id="DXEW01000029">
    <property type="protein sequence ID" value="HIX50844.1"/>
    <property type="molecule type" value="Genomic_DNA"/>
</dbReference>
<reference evidence="3" key="1">
    <citation type="journal article" date="2021" name="PeerJ">
        <title>Extensive microbial diversity within the chicken gut microbiome revealed by metagenomics and culture.</title>
        <authorList>
            <person name="Gilroy R."/>
            <person name="Ravi A."/>
            <person name="Getino M."/>
            <person name="Pursley I."/>
            <person name="Horton D.L."/>
            <person name="Alikhan N.F."/>
            <person name="Baker D."/>
            <person name="Gharbi K."/>
            <person name="Hall N."/>
            <person name="Watson M."/>
            <person name="Adriaenssens E.M."/>
            <person name="Foster-Nyarko E."/>
            <person name="Jarju S."/>
            <person name="Secka A."/>
            <person name="Antonio M."/>
            <person name="Oren A."/>
            <person name="Chaudhuri R.R."/>
            <person name="La Ragione R."/>
            <person name="Hildebrand F."/>
            <person name="Pallen M.J."/>
        </authorList>
    </citation>
    <scope>NUCLEOTIDE SEQUENCE</scope>
    <source>
        <strain evidence="3">2189</strain>
    </source>
</reference>
<feature type="compositionally biased region" description="Low complexity" evidence="2">
    <location>
        <begin position="204"/>
        <end position="226"/>
    </location>
</feature>
<evidence type="ECO:0000256" key="2">
    <source>
        <dbReference type="SAM" id="MobiDB-lite"/>
    </source>
</evidence>
<dbReference type="Proteomes" id="UP000886847">
    <property type="component" value="Unassembled WGS sequence"/>
</dbReference>
<reference evidence="3" key="2">
    <citation type="submission" date="2021-04" db="EMBL/GenBank/DDBJ databases">
        <authorList>
            <person name="Gilroy R."/>
        </authorList>
    </citation>
    <scope>NUCLEOTIDE SEQUENCE</scope>
    <source>
        <strain evidence="3">2189</strain>
    </source>
</reference>
<evidence type="ECO:0000256" key="1">
    <source>
        <dbReference type="SAM" id="Coils"/>
    </source>
</evidence>
<feature type="coiled-coil region" evidence="1">
    <location>
        <begin position="7"/>
        <end position="34"/>
    </location>
</feature>
<feature type="compositionally biased region" description="Low complexity" evidence="2">
    <location>
        <begin position="243"/>
        <end position="271"/>
    </location>
</feature>
<comment type="caution">
    <text evidence="3">The sequence shown here is derived from an EMBL/GenBank/DDBJ whole genome shotgun (WGS) entry which is preliminary data.</text>
</comment>
<name>A0A9D2AVP2_9FIRM</name>
<dbReference type="AlphaFoldDB" id="A0A9D2AVP2"/>
<evidence type="ECO:0000313" key="4">
    <source>
        <dbReference type="Proteomes" id="UP000886847"/>
    </source>
</evidence>
<accession>A0A9D2AVP2</accession>
<proteinExistence type="predicted"/>
<keyword evidence="1" id="KW-0175">Coiled coil</keyword>
<evidence type="ECO:0000313" key="3">
    <source>
        <dbReference type="EMBL" id="HIX50844.1"/>
    </source>
</evidence>
<protein>
    <submittedName>
        <fullName evidence="3">Uncharacterized protein</fullName>
    </submittedName>
</protein>